<organism evidence="2 3">
    <name type="scientific">Pristionchus entomophagus</name>
    <dbReference type="NCBI Taxonomy" id="358040"/>
    <lineage>
        <taxon>Eukaryota</taxon>
        <taxon>Metazoa</taxon>
        <taxon>Ecdysozoa</taxon>
        <taxon>Nematoda</taxon>
        <taxon>Chromadorea</taxon>
        <taxon>Rhabditida</taxon>
        <taxon>Rhabditina</taxon>
        <taxon>Diplogasteromorpha</taxon>
        <taxon>Diplogasteroidea</taxon>
        <taxon>Neodiplogasteridae</taxon>
        <taxon>Pristionchus</taxon>
    </lineage>
</organism>
<dbReference type="Proteomes" id="UP001432027">
    <property type="component" value="Unassembled WGS sequence"/>
</dbReference>
<evidence type="ECO:0008006" key="4">
    <source>
        <dbReference type="Google" id="ProtNLM"/>
    </source>
</evidence>
<feature type="region of interest" description="Disordered" evidence="1">
    <location>
        <begin position="71"/>
        <end position="124"/>
    </location>
</feature>
<keyword evidence="3" id="KW-1185">Reference proteome</keyword>
<feature type="compositionally biased region" description="Polar residues" evidence="1">
    <location>
        <begin position="80"/>
        <end position="103"/>
    </location>
</feature>
<comment type="caution">
    <text evidence="2">The sequence shown here is derived from an EMBL/GenBank/DDBJ whole genome shotgun (WGS) entry which is preliminary data.</text>
</comment>
<evidence type="ECO:0000256" key="1">
    <source>
        <dbReference type="SAM" id="MobiDB-lite"/>
    </source>
</evidence>
<feature type="non-terminal residue" evidence="2">
    <location>
        <position position="124"/>
    </location>
</feature>
<accession>A0AAV5UJ68</accession>
<dbReference type="AlphaFoldDB" id="A0AAV5UJ68"/>
<sequence length="124" mass="13878">MTVVHVMVPYAIRRRRVGRCDCGGGNLLRYERLLGLNGRVDRFDALSLHAGVHYVAEHRVRGHLEGLGRSLCRKSKQEGRSTGTTEVSESCQQSNNAVSTRIESSQRPKQTTEVEIQSQEIESV</sequence>
<reference evidence="2" key="1">
    <citation type="submission" date="2023-10" db="EMBL/GenBank/DDBJ databases">
        <title>Genome assembly of Pristionchus species.</title>
        <authorList>
            <person name="Yoshida K."/>
            <person name="Sommer R.J."/>
        </authorList>
    </citation>
    <scope>NUCLEOTIDE SEQUENCE</scope>
    <source>
        <strain evidence="2">RS0144</strain>
    </source>
</reference>
<feature type="compositionally biased region" description="Polar residues" evidence="1">
    <location>
        <begin position="113"/>
        <end position="124"/>
    </location>
</feature>
<name>A0AAV5UJ68_9BILA</name>
<protein>
    <recommendedName>
        <fullName evidence="4">Ribosomal protein</fullName>
    </recommendedName>
</protein>
<dbReference type="EMBL" id="BTSX01000006">
    <property type="protein sequence ID" value="GMT06353.1"/>
    <property type="molecule type" value="Genomic_DNA"/>
</dbReference>
<gene>
    <name evidence="2" type="ORF">PENTCL1PPCAC_28527</name>
</gene>
<proteinExistence type="predicted"/>
<evidence type="ECO:0000313" key="3">
    <source>
        <dbReference type="Proteomes" id="UP001432027"/>
    </source>
</evidence>
<evidence type="ECO:0000313" key="2">
    <source>
        <dbReference type="EMBL" id="GMT06353.1"/>
    </source>
</evidence>